<dbReference type="CDD" id="cd04301">
    <property type="entry name" value="NAT_SF"/>
    <property type="match status" value="1"/>
</dbReference>
<evidence type="ECO:0000256" key="2">
    <source>
        <dbReference type="ARBA" id="ARBA00023315"/>
    </source>
</evidence>
<dbReference type="GO" id="GO:0016747">
    <property type="term" value="F:acyltransferase activity, transferring groups other than amino-acyl groups"/>
    <property type="evidence" value="ECO:0007669"/>
    <property type="project" value="InterPro"/>
</dbReference>
<accession>A0A0M7GYE2</accession>
<keyword evidence="1 5" id="KW-0808">Transferase</keyword>
<dbReference type="RefSeq" id="WP_043214091.1">
    <property type="nucleotide sequence ID" value="NZ_CAJGUP010000199.1"/>
</dbReference>
<evidence type="ECO:0000256" key="1">
    <source>
        <dbReference type="ARBA" id="ARBA00022679"/>
    </source>
</evidence>
<protein>
    <submittedName>
        <fullName evidence="4">Acetyltransferase</fullName>
    </submittedName>
    <submittedName>
        <fullName evidence="5">N-acyltransferase YncA</fullName>
        <ecNumber evidence="5">2.3.1.-</ecNumber>
    </submittedName>
</protein>
<evidence type="ECO:0000313" key="6">
    <source>
        <dbReference type="Proteomes" id="UP000053096"/>
    </source>
</evidence>
<sequence>MQAISIRPLGPQDASQFQSLRLAALRDAPRAFGSSYEEEHLVTPQEWARRLEPSPARAVFGAWDGERLVGCAGLLRMAPLKQLHKAAIWGVYVAPTQRGSGLGRRLMAAVLEEAGRWPDLRQVLLTVAQDNPAAQRLYESLGFVAYGREPAALRVAGRYLDETLMIRTL</sequence>
<dbReference type="Pfam" id="PF00583">
    <property type="entry name" value="Acetyltransf_1"/>
    <property type="match status" value="1"/>
</dbReference>
<proteinExistence type="predicted"/>
<keyword evidence="7" id="KW-1185">Reference proteome</keyword>
<dbReference type="PROSITE" id="PS51186">
    <property type="entry name" value="GNAT"/>
    <property type="match status" value="1"/>
</dbReference>
<gene>
    <name evidence="5" type="primary">yncA_2</name>
    <name evidence="4" type="ORF">BBN53_18350</name>
    <name evidence="5" type="ORF">ERS370011_03309</name>
</gene>
<evidence type="ECO:0000313" key="4">
    <source>
        <dbReference type="EMBL" id="ANY17672.1"/>
    </source>
</evidence>
<dbReference type="InterPro" id="IPR050832">
    <property type="entry name" value="Bact_Acetyltransf"/>
</dbReference>
<dbReference type="EC" id="2.3.1.-" evidence="5"/>
<organism evidence="5 6">
    <name type="scientific">Bordetella pseudohinzii</name>
    <dbReference type="NCBI Taxonomy" id="1331258"/>
    <lineage>
        <taxon>Bacteria</taxon>
        <taxon>Pseudomonadati</taxon>
        <taxon>Pseudomonadota</taxon>
        <taxon>Betaproteobacteria</taxon>
        <taxon>Burkholderiales</taxon>
        <taxon>Alcaligenaceae</taxon>
        <taxon>Bordetella</taxon>
    </lineage>
</organism>
<reference evidence="5 6" key="1">
    <citation type="submission" date="2015-09" db="EMBL/GenBank/DDBJ databases">
        <authorList>
            <person name="Jackson K.R."/>
            <person name="Lunt B.L."/>
            <person name="Fisher J.N.B."/>
            <person name="Gardner A.V."/>
            <person name="Bailey M.E."/>
            <person name="Deus L.M."/>
            <person name="Earl A.S."/>
            <person name="Gibby P.D."/>
            <person name="Hartmann K.A."/>
            <person name="Liu J.E."/>
            <person name="Manci A.M."/>
            <person name="Nielsen D.A."/>
            <person name="Solomon M.B."/>
            <person name="Breakwell D.P."/>
            <person name="Burnett S.H."/>
            <person name="Grose J.H."/>
        </authorList>
    </citation>
    <scope>NUCLEOTIDE SEQUENCE [LARGE SCALE GENOMIC DNA]</scope>
    <source>
        <strain evidence="5 6">2789STDY5608636</strain>
    </source>
</reference>
<dbReference type="Proteomes" id="UP000053096">
    <property type="component" value="Unassembled WGS sequence"/>
</dbReference>
<dbReference type="AlphaFoldDB" id="A0A0J6C145"/>
<dbReference type="InterPro" id="IPR000182">
    <property type="entry name" value="GNAT_dom"/>
</dbReference>
<dbReference type="SUPFAM" id="SSF55729">
    <property type="entry name" value="Acyl-CoA N-acyltransferases (Nat)"/>
    <property type="match status" value="1"/>
</dbReference>
<dbReference type="KEGG" id="bpdz:BBN53_18350"/>
<dbReference type="PANTHER" id="PTHR43877">
    <property type="entry name" value="AMINOALKYLPHOSPHONATE N-ACETYLTRANSFERASE-RELATED-RELATED"/>
    <property type="match status" value="1"/>
</dbReference>
<dbReference type="Gene3D" id="3.40.630.30">
    <property type="match status" value="1"/>
</dbReference>
<evidence type="ECO:0000313" key="5">
    <source>
        <dbReference type="EMBL" id="CUJ01312.1"/>
    </source>
</evidence>
<feature type="domain" description="N-acetyltransferase" evidence="3">
    <location>
        <begin position="4"/>
        <end position="169"/>
    </location>
</feature>
<reference evidence="4 7" key="2">
    <citation type="submission" date="2016-07" db="EMBL/GenBank/DDBJ databases">
        <title>Complete genome sequences of Bordetella pseudohinzii.</title>
        <authorList>
            <person name="Spilker T."/>
            <person name="Darrah R."/>
            <person name="LiPuma J.J."/>
        </authorList>
    </citation>
    <scope>NUCLEOTIDE SEQUENCE [LARGE SCALE GENOMIC DNA]</scope>
    <source>
        <strain evidence="4 7">HI4681</strain>
    </source>
</reference>
<dbReference type="Proteomes" id="UP000092950">
    <property type="component" value="Chromosome"/>
</dbReference>
<dbReference type="EMBL" id="CP016440">
    <property type="protein sequence ID" value="ANY17672.1"/>
    <property type="molecule type" value="Genomic_DNA"/>
</dbReference>
<name>A0A0J6C145_9BORD</name>
<dbReference type="OrthoDB" id="9799092at2"/>
<evidence type="ECO:0000313" key="7">
    <source>
        <dbReference type="Proteomes" id="UP000092950"/>
    </source>
</evidence>
<evidence type="ECO:0000259" key="3">
    <source>
        <dbReference type="PROSITE" id="PS51186"/>
    </source>
</evidence>
<dbReference type="EMBL" id="CYTV01000010">
    <property type="protein sequence ID" value="CUJ01312.1"/>
    <property type="molecule type" value="Genomic_DNA"/>
</dbReference>
<accession>A0A0J6C145</accession>
<keyword evidence="2 5" id="KW-0012">Acyltransferase</keyword>
<dbReference type="InterPro" id="IPR016181">
    <property type="entry name" value="Acyl_CoA_acyltransferase"/>
</dbReference>